<proteinExistence type="predicted"/>
<keyword evidence="2 5" id="KW-0808">Transferase</keyword>
<evidence type="ECO:0000256" key="2">
    <source>
        <dbReference type="ARBA" id="ARBA00022679"/>
    </source>
</evidence>
<evidence type="ECO:0000259" key="3">
    <source>
        <dbReference type="Pfam" id="PF00534"/>
    </source>
</evidence>
<keyword evidence="6" id="KW-1185">Reference proteome</keyword>
<dbReference type="Proteomes" id="UP000029839">
    <property type="component" value="Unassembled WGS sequence"/>
</dbReference>
<evidence type="ECO:0000313" key="6">
    <source>
        <dbReference type="Proteomes" id="UP000029839"/>
    </source>
</evidence>
<keyword evidence="1" id="KW-0328">Glycosyltransferase</keyword>
<dbReference type="Gene3D" id="3.40.50.2000">
    <property type="entry name" value="Glycogen Phosphorylase B"/>
    <property type="match status" value="2"/>
</dbReference>
<protein>
    <submittedName>
        <fullName evidence="5">Glycosyl transferase</fullName>
    </submittedName>
</protein>
<dbReference type="PANTHER" id="PTHR12526">
    <property type="entry name" value="GLYCOSYLTRANSFERASE"/>
    <property type="match status" value="1"/>
</dbReference>
<dbReference type="RefSeq" id="WP_043604757.1">
    <property type="nucleotide sequence ID" value="NZ_AXCY01000021.1"/>
</dbReference>
<dbReference type="PANTHER" id="PTHR12526:SF510">
    <property type="entry name" value="D-INOSITOL 3-PHOSPHATE GLYCOSYLTRANSFERASE"/>
    <property type="match status" value="1"/>
</dbReference>
<dbReference type="Pfam" id="PF00534">
    <property type="entry name" value="Glycos_transf_1"/>
    <property type="match status" value="1"/>
</dbReference>
<reference evidence="5 6" key="1">
    <citation type="submission" date="2013-08" db="EMBL/GenBank/DDBJ databases">
        <title>Genome sequencing of Cellulomonas carbonis T26.</title>
        <authorList>
            <person name="Chen F."/>
            <person name="Li Y."/>
            <person name="Wang G."/>
        </authorList>
    </citation>
    <scope>NUCLEOTIDE SEQUENCE [LARGE SCALE GENOMIC DNA]</scope>
    <source>
        <strain evidence="5 6">T26</strain>
    </source>
</reference>
<accession>A0A0A0BSN3</accession>
<feature type="domain" description="Glycosyl transferase family 1" evidence="3">
    <location>
        <begin position="252"/>
        <end position="416"/>
    </location>
</feature>
<dbReference type="Pfam" id="PF13579">
    <property type="entry name" value="Glyco_trans_4_4"/>
    <property type="match status" value="1"/>
</dbReference>
<dbReference type="InterPro" id="IPR028098">
    <property type="entry name" value="Glyco_trans_4-like_N"/>
</dbReference>
<reference evidence="5 6" key="2">
    <citation type="journal article" date="2015" name="Stand. Genomic Sci.">
        <title>Draft genome sequence of Cellulomonas carbonis T26(T) and comparative analysis of six Cellulomonas genomes.</title>
        <authorList>
            <person name="Zhuang W."/>
            <person name="Zhang S."/>
            <person name="Xia X."/>
            <person name="Wang G."/>
        </authorList>
    </citation>
    <scope>NUCLEOTIDE SEQUENCE [LARGE SCALE GENOMIC DNA]</scope>
    <source>
        <strain evidence="5 6">T26</strain>
    </source>
</reference>
<evidence type="ECO:0000259" key="4">
    <source>
        <dbReference type="Pfam" id="PF13579"/>
    </source>
</evidence>
<dbReference type="AlphaFoldDB" id="A0A0A0BSN3"/>
<gene>
    <name evidence="5" type="ORF">N868_08960</name>
</gene>
<dbReference type="EMBL" id="AXCY01000021">
    <property type="protein sequence ID" value="KGM11453.1"/>
    <property type="molecule type" value="Genomic_DNA"/>
</dbReference>
<dbReference type="GO" id="GO:0016757">
    <property type="term" value="F:glycosyltransferase activity"/>
    <property type="evidence" value="ECO:0007669"/>
    <property type="project" value="UniProtKB-KW"/>
</dbReference>
<evidence type="ECO:0000313" key="5">
    <source>
        <dbReference type="EMBL" id="KGM11453.1"/>
    </source>
</evidence>
<feature type="non-terminal residue" evidence="5">
    <location>
        <position position="1"/>
    </location>
</feature>
<comment type="caution">
    <text evidence="5">The sequence shown here is derived from an EMBL/GenBank/DDBJ whole genome shotgun (WGS) entry which is preliminary data.</text>
</comment>
<organism evidence="5 6">
    <name type="scientific">Cellulomonas carbonis T26</name>
    <dbReference type="NCBI Taxonomy" id="947969"/>
    <lineage>
        <taxon>Bacteria</taxon>
        <taxon>Bacillati</taxon>
        <taxon>Actinomycetota</taxon>
        <taxon>Actinomycetes</taxon>
        <taxon>Micrococcales</taxon>
        <taxon>Cellulomonadaceae</taxon>
        <taxon>Cellulomonas</taxon>
    </lineage>
</organism>
<name>A0A0A0BSN3_9CELL</name>
<dbReference type="SUPFAM" id="SSF53756">
    <property type="entry name" value="UDP-Glycosyltransferase/glycogen phosphorylase"/>
    <property type="match status" value="1"/>
</dbReference>
<dbReference type="OrthoDB" id="509705at2"/>
<dbReference type="InterPro" id="IPR001296">
    <property type="entry name" value="Glyco_trans_1"/>
</dbReference>
<feature type="domain" description="Glycosyltransferase subfamily 4-like N-terminal" evidence="4">
    <location>
        <begin position="52"/>
        <end position="230"/>
    </location>
</feature>
<evidence type="ECO:0000256" key="1">
    <source>
        <dbReference type="ARBA" id="ARBA00022676"/>
    </source>
</evidence>
<sequence>GLAERYRSEAAVLRGEVRPRLPRAVAAGQPRHGDAPGALHVLTNSVPHTRSGYSARSHAVLRAQADAGIRVAAATRIAYPVSIGRLTSGRADVVDGVRYERLLPWTLPRGAEQRLERHAALLAPVARTFGPTVLHTTTDFTNALVTRAVAESSGTPWVYEVRGLLEDSWVARRTAAGDTASDTSERYGLLRARETESFLAADHVVTLSGTLADELVARGLDRTRITVVPNAVDERLLDDDVAAADARLRLGLPAEGFWVGTVSSLVDYEGLGTLLEAVALLRARGRDVRACVVGDGVSRPGLVRRAEELGLADAAVFPGRVGRDQAVLHHRALDVFAVPRRDVRVCRVVTPLKPVEAMACGRPVVASDLPALAEIVGEPGTGLLAPAGDAVAWAARLEELADDAALRARLGDAGRSFAAGRTWSRAGRVYRELYEGLAR</sequence>